<accession>A0A1G6RWK2</accession>
<organism evidence="2 3">
    <name type="scientific">Actinokineospora iranica</name>
    <dbReference type="NCBI Taxonomy" id="1271860"/>
    <lineage>
        <taxon>Bacteria</taxon>
        <taxon>Bacillati</taxon>
        <taxon>Actinomycetota</taxon>
        <taxon>Actinomycetes</taxon>
        <taxon>Pseudonocardiales</taxon>
        <taxon>Pseudonocardiaceae</taxon>
        <taxon>Actinokineospora</taxon>
    </lineage>
</organism>
<reference evidence="3" key="1">
    <citation type="submission" date="2016-10" db="EMBL/GenBank/DDBJ databases">
        <authorList>
            <person name="Varghese N."/>
            <person name="Submissions S."/>
        </authorList>
    </citation>
    <scope>NUCLEOTIDE SEQUENCE [LARGE SCALE GENOMIC DNA]</scope>
    <source>
        <strain evidence="3">IBRC-M 10403</strain>
    </source>
</reference>
<sequence length="73" mass="8106">MTPRHPRPYEDDLRESAYRGHTEDRDELVGDEPIEVDRDEVGSPTEAPEEAPGVIPEGNPDDVLAEERPPAEG</sequence>
<dbReference type="RefSeq" id="WP_091451010.1">
    <property type="nucleotide sequence ID" value="NZ_FMZZ01000007.1"/>
</dbReference>
<evidence type="ECO:0000313" key="2">
    <source>
        <dbReference type="EMBL" id="SDD08347.1"/>
    </source>
</evidence>
<dbReference type="AlphaFoldDB" id="A0A1G6RWK2"/>
<name>A0A1G6RWK2_9PSEU</name>
<protein>
    <submittedName>
        <fullName evidence="2">Uncharacterized protein</fullName>
    </submittedName>
</protein>
<dbReference type="STRING" id="1271860.SAMN05216174_10738"/>
<evidence type="ECO:0000256" key="1">
    <source>
        <dbReference type="SAM" id="MobiDB-lite"/>
    </source>
</evidence>
<evidence type="ECO:0000313" key="3">
    <source>
        <dbReference type="Proteomes" id="UP000199501"/>
    </source>
</evidence>
<feature type="compositionally biased region" description="Basic and acidic residues" evidence="1">
    <location>
        <begin position="7"/>
        <end position="28"/>
    </location>
</feature>
<dbReference type="Proteomes" id="UP000199501">
    <property type="component" value="Unassembled WGS sequence"/>
</dbReference>
<proteinExistence type="predicted"/>
<feature type="region of interest" description="Disordered" evidence="1">
    <location>
        <begin position="1"/>
        <end position="73"/>
    </location>
</feature>
<dbReference type="EMBL" id="FMZZ01000007">
    <property type="protein sequence ID" value="SDD08347.1"/>
    <property type="molecule type" value="Genomic_DNA"/>
</dbReference>
<keyword evidence="3" id="KW-1185">Reference proteome</keyword>
<gene>
    <name evidence="2" type="ORF">SAMN05216174_10738</name>
</gene>